<proteinExistence type="predicted"/>
<reference evidence="2" key="1">
    <citation type="submission" date="2021-01" db="EMBL/GenBank/DDBJ databases">
        <authorList>
            <person name="Corre E."/>
            <person name="Pelletier E."/>
            <person name="Niang G."/>
            <person name="Scheremetjew M."/>
            <person name="Finn R."/>
            <person name="Kale V."/>
            <person name="Holt S."/>
            <person name="Cochrane G."/>
            <person name="Meng A."/>
            <person name="Brown T."/>
            <person name="Cohen L."/>
        </authorList>
    </citation>
    <scope>NUCLEOTIDE SEQUENCE</scope>
    <source>
        <strain evidence="2">Grunow 1884</strain>
    </source>
</reference>
<keyword evidence="1" id="KW-0812">Transmembrane</keyword>
<dbReference type="EMBL" id="HBGO01010670">
    <property type="protein sequence ID" value="CAD9331098.1"/>
    <property type="molecule type" value="Transcribed_RNA"/>
</dbReference>
<feature type="transmembrane region" description="Helical" evidence="1">
    <location>
        <begin position="12"/>
        <end position="34"/>
    </location>
</feature>
<protein>
    <submittedName>
        <fullName evidence="2">Uncharacterized protein</fullName>
    </submittedName>
</protein>
<evidence type="ECO:0000313" key="2">
    <source>
        <dbReference type="EMBL" id="CAD9331098.1"/>
    </source>
</evidence>
<keyword evidence="1" id="KW-0472">Membrane</keyword>
<name>A0A7S2EEM3_TRICV</name>
<evidence type="ECO:0000256" key="1">
    <source>
        <dbReference type="SAM" id="Phobius"/>
    </source>
</evidence>
<organism evidence="2">
    <name type="scientific">Trieres chinensis</name>
    <name type="common">Marine centric diatom</name>
    <name type="synonym">Odontella sinensis</name>
    <dbReference type="NCBI Taxonomy" id="1514140"/>
    <lineage>
        <taxon>Eukaryota</taxon>
        <taxon>Sar</taxon>
        <taxon>Stramenopiles</taxon>
        <taxon>Ochrophyta</taxon>
        <taxon>Bacillariophyta</taxon>
        <taxon>Mediophyceae</taxon>
        <taxon>Biddulphiophycidae</taxon>
        <taxon>Eupodiscales</taxon>
        <taxon>Parodontellaceae</taxon>
        <taxon>Trieres</taxon>
    </lineage>
</organism>
<feature type="transmembrane region" description="Helical" evidence="1">
    <location>
        <begin position="136"/>
        <end position="156"/>
    </location>
</feature>
<sequence length="194" mass="21538">MAQKPPSSSLLNLAVAVVIAYISVTLLWTVILWIGTDNIDWESRTISATCYDPEGDFWGSPAYKGTWVLCDQSGDGTCTPWGSTCWGNKDLTYLCPLDFGGIGNGCYKPSIMTTVTDMYFHSGMVQNPMWAFQAHLQNMLVFAVAPALAIMIWCSWKHKKGLNLEGQANGHFLKKDHIHGDGFFHESKGNRSHE</sequence>
<gene>
    <name evidence="2" type="ORF">OSIN01602_LOCUS5950</name>
</gene>
<keyword evidence="1" id="KW-1133">Transmembrane helix</keyword>
<dbReference type="AlphaFoldDB" id="A0A7S2EEM3"/>
<accession>A0A7S2EEM3</accession>